<accession>A0A917PH07</accession>
<gene>
    <name evidence="1" type="ORF">GCM10011372_14980</name>
</gene>
<keyword evidence="2" id="KW-1185">Reference proteome</keyword>
<proteinExistence type="predicted"/>
<protein>
    <submittedName>
        <fullName evidence="1">Uncharacterized protein</fullName>
    </submittedName>
</protein>
<sequence>MPASATQSHVATVGARMSPEYPATIVAEAMPTRSPARGIRHRHRHLHATDAGWTIGHGPALVGTAHELIRFLAGIGTEAPRPARDGEIGEE</sequence>
<dbReference type="Proteomes" id="UP000636956">
    <property type="component" value="Unassembled WGS sequence"/>
</dbReference>
<dbReference type="EMBL" id="BMMD01000007">
    <property type="protein sequence ID" value="GGJ77731.1"/>
    <property type="molecule type" value="Genomic_DNA"/>
</dbReference>
<evidence type="ECO:0000313" key="1">
    <source>
        <dbReference type="EMBL" id="GGJ77731.1"/>
    </source>
</evidence>
<dbReference type="AlphaFoldDB" id="A0A917PH07"/>
<organism evidence="1 2">
    <name type="scientific">Agromyces bauzanensis</name>
    <dbReference type="NCBI Taxonomy" id="1308924"/>
    <lineage>
        <taxon>Bacteria</taxon>
        <taxon>Bacillati</taxon>
        <taxon>Actinomycetota</taxon>
        <taxon>Actinomycetes</taxon>
        <taxon>Micrococcales</taxon>
        <taxon>Microbacteriaceae</taxon>
        <taxon>Agromyces</taxon>
    </lineage>
</organism>
<dbReference type="RefSeq" id="WP_188742818.1">
    <property type="nucleotide sequence ID" value="NZ_BAABFW010000018.1"/>
</dbReference>
<comment type="caution">
    <text evidence="1">The sequence shown here is derived from an EMBL/GenBank/DDBJ whole genome shotgun (WGS) entry which is preliminary data.</text>
</comment>
<reference evidence="1" key="2">
    <citation type="submission" date="2020-09" db="EMBL/GenBank/DDBJ databases">
        <authorList>
            <person name="Sun Q."/>
            <person name="Zhou Y."/>
        </authorList>
    </citation>
    <scope>NUCLEOTIDE SEQUENCE</scope>
    <source>
        <strain evidence="1">CGMCC 1.8984</strain>
    </source>
</reference>
<name>A0A917PH07_9MICO</name>
<evidence type="ECO:0000313" key="2">
    <source>
        <dbReference type="Proteomes" id="UP000636956"/>
    </source>
</evidence>
<reference evidence="1" key="1">
    <citation type="journal article" date="2014" name="Int. J. Syst. Evol. Microbiol.">
        <title>Complete genome sequence of Corynebacterium casei LMG S-19264T (=DSM 44701T), isolated from a smear-ripened cheese.</title>
        <authorList>
            <consortium name="US DOE Joint Genome Institute (JGI-PGF)"/>
            <person name="Walter F."/>
            <person name="Albersmeier A."/>
            <person name="Kalinowski J."/>
            <person name="Ruckert C."/>
        </authorList>
    </citation>
    <scope>NUCLEOTIDE SEQUENCE</scope>
    <source>
        <strain evidence="1">CGMCC 1.8984</strain>
    </source>
</reference>